<comment type="caution">
    <text evidence="4">The sequence shown here is derived from an EMBL/GenBank/DDBJ whole genome shotgun (WGS) entry which is preliminary data.</text>
</comment>
<protein>
    <submittedName>
        <fullName evidence="4">Uncharacterized protein</fullName>
    </submittedName>
</protein>
<reference evidence="4 5" key="1">
    <citation type="submission" date="2015-06" db="EMBL/GenBank/DDBJ databases">
        <title>Talaromyces atroroseus IBT 11181 draft genome.</title>
        <authorList>
            <person name="Rasmussen K.B."/>
            <person name="Rasmussen S."/>
            <person name="Petersen B."/>
            <person name="Sicheritz-Ponten T."/>
            <person name="Mortensen U.H."/>
            <person name="Thrane U."/>
        </authorList>
    </citation>
    <scope>NUCLEOTIDE SEQUENCE [LARGE SCALE GENOMIC DNA]</scope>
    <source>
        <strain evidence="4 5">IBT 11181</strain>
    </source>
</reference>
<dbReference type="Proteomes" id="UP000214365">
    <property type="component" value="Unassembled WGS sequence"/>
</dbReference>
<evidence type="ECO:0000259" key="2">
    <source>
        <dbReference type="Pfam" id="PF00004"/>
    </source>
</evidence>
<dbReference type="OrthoDB" id="10042665at2759"/>
<feature type="compositionally biased region" description="Basic and acidic residues" evidence="1">
    <location>
        <begin position="1"/>
        <end position="17"/>
    </location>
</feature>
<dbReference type="AlphaFoldDB" id="A0A225AHC0"/>
<proteinExistence type="predicted"/>
<dbReference type="GO" id="GO:0005524">
    <property type="term" value="F:ATP binding"/>
    <property type="evidence" value="ECO:0007669"/>
    <property type="project" value="InterPro"/>
</dbReference>
<organism evidence="4 5">
    <name type="scientific">Talaromyces atroroseus</name>
    <dbReference type="NCBI Taxonomy" id="1441469"/>
    <lineage>
        <taxon>Eukaryota</taxon>
        <taxon>Fungi</taxon>
        <taxon>Dikarya</taxon>
        <taxon>Ascomycota</taxon>
        <taxon>Pezizomycotina</taxon>
        <taxon>Eurotiomycetes</taxon>
        <taxon>Eurotiomycetidae</taxon>
        <taxon>Eurotiales</taxon>
        <taxon>Trichocomaceae</taxon>
        <taxon>Talaromyces</taxon>
        <taxon>Talaromyces sect. Trachyspermi</taxon>
    </lineage>
</organism>
<feature type="domain" description="DUF7025" evidence="3">
    <location>
        <begin position="158"/>
        <end position="208"/>
    </location>
</feature>
<feature type="compositionally biased region" description="Basic and acidic residues" evidence="1">
    <location>
        <begin position="25"/>
        <end position="40"/>
    </location>
</feature>
<name>A0A225AHC0_TALAT</name>
<feature type="region of interest" description="Disordered" evidence="1">
    <location>
        <begin position="1"/>
        <end position="78"/>
    </location>
</feature>
<dbReference type="InterPro" id="IPR027417">
    <property type="entry name" value="P-loop_NTPase"/>
</dbReference>
<evidence type="ECO:0000256" key="1">
    <source>
        <dbReference type="SAM" id="MobiDB-lite"/>
    </source>
</evidence>
<accession>A0A225AHC0</accession>
<sequence length="594" mass="68738">MQEALSELKREFSRSSEKSPMAKTSDTETKEGEKAEESEKPPQAQSRSRIVLNRVNSAGEREDVEYDKKPTKQSSSAQVKGYEFTLRKFIEEDPRQNHSEIEIESPPLRNFMKELLISCPYHTFRGSPQTLYSPYEAIVLNWDQLAKAAEDRKFSPWPVDRKDWFLRCWAYDWDGSQFQRLPLKLRFARFEESKPINSLPFYPLECHEDSDTLRRKLIERGKKYRRFCTASLGSQMFSYDGQAVLVKRGLSSMRDFMKRDTDTHDDSSIFSYSTSTSSTSAGFAFLKDRVMVDFKSYFEKSRCDALIGDITPEGRYGECQCPTCQTNQELMALYRTRFDRANIDGRDWDAEQYLLCPPRVFGYVLREKQWAQLHAHGKKSTAKTVALKAEKPLFAISVADVGTEAKHVESNLRRIFTLATTWQAILLIDEADVFLQSRSLGVTHGGNIERNALVSVLLRVLEYYQGILMLTTNQIAQFDVAVHSRIHVAIKYRELKEDRAMAIFRNFLDPLDRKGKVKDMDKIVQWLQREIRLAGFGGRQIRNVVTSALSLARARGDRQLSRDHLSDVVDNVHEFKLEFIRQYENYKTQQQGLS</sequence>
<dbReference type="Pfam" id="PF22942">
    <property type="entry name" value="DUF7025"/>
    <property type="match status" value="1"/>
</dbReference>
<dbReference type="PANTHER" id="PTHR46411">
    <property type="entry name" value="FAMILY ATPASE, PUTATIVE-RELATED"/>
    <property type="match status" value="1"/>
</dbReference>
<dbReference type="PANTHER" id="PTHR46411:SF2">
    <property type="entry name" value="AAA+ ATPASE DOMAIN-CONTAINING PROTEIN"/>
    <property type="match status" value="1"/>
</dbReference>
<dbReference type="SUPFAM" id="SSF52540">
    <property type="entry name" value="P-loop containing nucleoside triphosphate hydrolases"/>
    <property type="match status" value="1"/>
</dbReference>
<dbReference type="STRING" id="1441469.A0A225AHC0"/>
<dbReference type="EMBL" id="LFMY01000004">
    <property type="protein sequence ID" value="OKL60822.1"/>
    <property type="molecule type" value="Genomic_DNA"/>
</dbReference>
<dbReference type="GeneID" id="31003167"/>
<feature type="domain" description="ATPase AAA-type core" evidence="2">
    <location>
        <begin position="377"/>
        <end position="491"/>
    </location>
</feature>
<keyword evidence="5" id="KW-1185">Reference proteome</keyword>
<dbReference type="GO" id="GO:0016887">
    <property type="term" value="F:ATP hydrolysis activity"/>
    <property type="evidence" value="ECO:0007669"/>
    <property type="project" value="InterPro"/>
</dbReference>
<evidence type="ECO:0000313" key="5">
    <source>
        <dbReference type="Proteomes" id="UP000214365"/>
    </source>
</evidence>
<dbReference type="Gene3D" id="3.40.50.300">
    <property type="entry name" value="P-loop containing nucleotide triphosphate hydrolases"/>
    <property type="match status" value="1"/>
</dbReference>
<dbReference type="RefSeq" id="XP_020120943.1">
    <property type="nucleotide sequence ID" value="XM_020265709.1"/>
</dbReference>
<evidence type="ECO:0000313" key="4">
    <source>
        <dbReference type="EMBL" id="OKL60822.1"/>
    </source>
</evidence>
<dbReference type="InterPro" id="IPR003959">
    <property type="entry name" value="ATPase_AAA_core"/>
</dbReference>
<dbReference type="InterPro" id="IPR054289">
    <property type="entry name" value="DUF7025"/>
</dbReference>
<dbReference type="Pfam" id="PF00004">
    <property type="entry name" value="AAA"/>
    <property type="match status" value="1"/>
</dbReference>
<evidence type="ECO:0000259" key="3">
    <source>
        <dbReference type="Pfam" id="PF22942"/>
    </source>
</evidence>
<gene>
    <name evidence="4" type="ORF">UA08_03412</name>
</gene>